<protein>
    <recommendedName>
        <fullName evidence="6">Peptidase U32</fullName>
    </recommendedName>
</protein>
<keyword evidence="1" id="KW-0645">Protease</keyword>
<dbReference type="InterPro" id="IPR001539">
    <property type="entry name" value="Peptidase_U32"/>
</dbReference>
<keyword evidence="2" id="KW-0378">Hydrolase</keyword>
<comment type="similarity">
    <text evidence="3">Belongs to the peptidase U32 family.</text>
</comment>
<dbReference type="Proteomes" id="UP000239089">
    <property type="component" value="Unassembled WGS sequence"/>
</dbReference>
<evidence type="ECO:0000313" key="4">
    <source>
        <dbReference type="EMBL" id="PPQ32695.1"/>
    </source>
</evidence>
<evidence type="ECO:0000256" key="2">
    <source>
        <dbReference type="ARBA" id="ARBA00022801"/>
    </source>
</evidence>
<name>A0A2S6NDG5_9HYPH</name>
<reference evidence="4 5" key="1">
    <citation type="journal article" date="2018" name="Arch. Microbiol.">
        <title>New insights into the metabolic potential of the phototrophic purple bacterium Rhodopila globiformis DSM 161(T) from its draft genome sequence and evidence for a vanadium-dependent nitrogenase.</title>
        <authorList>
            <person name="Imhoff J.F."/>
            <person name="Rahn T."/>
            <person name="Kunzel S."/>
            <person name="Neulinger S.C."/>
        </authorList>
    </citation>
    <scope>NUCLEOTIDE SEQUENCE [LARGE SCALE GENOMIC DNA]</scope>
    <source>
        <strain evidence="4 5">DSM 16996</strain>
    </source>
</reference>
<organism evidence="4 5">
    <name type="scientific">Rhodoblastus sphagnicola</name>
    <dbReference type="NCBI Taxonomy" id="333368"/>
    <lineage>
        <taxon>Bacteria</taxon>
        <taxon>Pseudomonadati</taxon>
        <taxon>Pseudomonadota</taxon>
        <taxon>Alphaproteobacteria</taxon>
        <taxon>Hyphomicrobiales</taxon>
        <taxon>Rhodoblastaceae</taxon>
        <taxon>Rhodoblastus</taxon>
    </lineage>
</organism>
<dbReference type="InterPro" id="IPR051454">
    <property type="entry name" value="RNA/ubiquinone_mod_enzymes"/>
</dbReference>
<keyword evidence="5" id="KW-1185">Reference proteome</keyword>
<dbReference type="AlphaFoldDB" id="A0A2S6NDG5"/>
<dbReference type="GO" id="GO:0008233">
    <property type="term" value="F:peptidase activity"/>
    <property type="evidence" value="ECO:0007669"/>
    <property type="project" value="UniProtKB-KW"/>
</dbReference>
<gene>
    <name evidence="4" type="ORF">CCR94_04580</name>
</gene>
<evidence type="ECO:0000256" key="1">
    <source>
        <dbReference type="ARBA" id="ARBA00022670"/>
    </source>
</evidence>
<evidence type="ECO:0000256" key="3">
    <source>
        <dbReference type="ARBA" id="ARBA00038374"/>
    </source>
</evidence>
<evidence type="ECO:0008006" key="6">
    <source>
        <dbReference type="Google" id="ProtNLM"/>
    </source>
</evidence>
<accession>A0A2S6NDG5</accession>
<comment type="caution">
    <text evidence="4">The sequence shown here is derived from an EMBL/GenBank/DDBJ whole genome shotgun (WGS) entry which is preliminary data.</text>
</comment>
<dbReference type="GO" id="GO:0006508">
    <property type="term" value="P:proteolysis"/>
    <property type="evidence" value="ECO:0007669"/>
    <property type="project" value="UniProtKB-KW"/>
</dbReference>
<dbReference type="EMBL" id="NHSJ01000036">
    <property type="protein sequence ID" value="PPQ32695.1"/>
    <property type="molecule type" value="Genomic_DNA"/>
</dbReference>
<dbReference type="OrthoDB" id="9807498at2"/>
<proteinExistence type="inferred from homology"/>
<evidence type="ECO:0000313" key="5">
    <source>
        <dbReference type="Proteomes" id="UP000239089"/>
    </source>
</evidence>
<dbReference type="RefSeq" id="WP_104506699.1">
    <property type="nucleotide sequence ID" value="NZ_JACIGC010000021.1"/>
</dbReference>
<dbReference type="PANTHER" id="PTHR30217:SF6">
    <property type="entry name" value="TRNA HYDROXYLATION PROTEIN P"/>
    <property type="match status" value="1"/>
</dbReference>
<dbReference type="Pfam" id="PF01136">
    <property type="entry name" value="Peptidase_U32"/>
    <property type="match status" value="1"/>
</dbReference>
<sequence>MFELSTNVASPQQLRRGDFSAYDALYLGEFSCLSYPNNFCAHPEFLADAAEQVHALGKKAYLRLFAVPSNHDLPTVRKVIEAALALPFDGFEVHNLGLLQMLKEMGNTKPIHLGVFGNLYTDATARVVKDYGVTRVYPNPELSLDEAIYIRDNTPIDVLIPVHGKIPLVVAETCFIHENSGGLPGEDCKFKCAQEHWLTRASGDWSLKDTGCMTLSGADLCMLEHVEKLTAAKLNAFYVQSHGESPEYIATVGRIYRDAFTKAFAGETEGDVQPLLQELSGLAKMGLCNGYYFGDAGRRYVGRT</sequence>
<dbReference type="PANTHER" id="PTHR30217">
    <property type="entry name" value="PEPTIDASE U32 FAMILY"/>
    <property type="match status" value="1"/>
</dbReference>